<accession>A0A7C9HTX2</accession>
<dbReference type="InterPro" id="IPR027417">
    <property type="entry name" value="P-loop_NTPase"/>
</dbReference>
<sequence>MNTLTAIPFYSFKILKLCFKFYRYNLIGLIILIILQSIIPGCILKVTEHLINIVASQIDDNMKSRQAFMLILAQMVLLSSMSIINNTYQYILNNLNIRISNMGSRNIILQSSEIKLDLLENSDAYDLMYQMRMILEDKWPSMLSNVLGFIRSLASISIIFSLSNILSFDIFLIIILSVIPEIISRLFNSKDIYKNYLNTIKSSRIIASVMNLHQKSQVLRDYITFKPFKILLNIWQKNTDYVFESTRALGRRSMVRSISASAVATIFLGIASTLIIKRAIYHSVSIGEFSLLLGAIQQFQTQISSLINYILSAADTVPYLLRQKEIENTIYKLNTELDSISHKTNSIAVANVSFSYGESLNPILYNIDARIEEGEITYLIGKNGSGKTTLLKIISQHLTPTTGGIFFKRKDGTNSTIPPISVVYQDSIMYPLKIQENITLGALPINHSRLENIIETLNIPTNILDKMYGRELGECDLSSGQIQKILIARALYSESKILILDEPTNHLDKLTKLNLLNYLKELRDQKIIVIATHDSEFIQSDSRRNIINL</sequence>
<evidence type="ECO:0000256" key="2">
    <source>
        <dbReference type="ARBA" id="ARBA00022448"/>
    </source>
</evidence>
<dbReference type="EMBL" id="WQLB01000037">
    <property type="protein sequence ID" value="MVN88912.1"/>
    <property type="molecule type" value="Genomic_DNA"/>
</dbReference>
<dbReference type="InterPro" id="IPR003439">
    <property type="entry name" value="ABC_transporter-like_ATP-bd"/>
</dbReference>
<dbReference type="InterPro" id="IPR017871">
    <property type="entry name" value="ABC_transporter-like_CS"/>
</dbReference>
<proteinExistence type="predicted"/>
<dbReference type="Gene3D" id="3.40.50.300">
    <property type="entry name" value="P-loop containing nucleotide triphosphate hydrolases"/>
    <property type="match status" value="1"/>
</dbReference>
<dbReference type="InterPro" id="IPR050153">
    <property type="entry name" value="Metal_Ion_Import_ABC"/>
</dbReference>
<dbReference type="Proteomes" id="UP000483286">
    <property type="component" value="Unassembled WGS sequence"/>
</dbReference>
<feature type="transmembrane region" description="Helical" evidence="8">
    <location>
        <begin position="67"/>
        <end position="88"/>
    </location>
</feature>
<dbReference type="PANTHER" id="PTHR42734">
    <property type="entry name" value="METAL TRANSPORT SYSTEM ATP-BINDING PROTEIN TM_0124-RELATED"/>
    <property type="match status" value="1"/>
</dbReference>
<evidence type="ECO:0000256" key="3">
    <source>
        <dbReference type="ARBA" id="ARBA00022692"/>
    </source>
</evidence>
<feature type="transmembrane region" description="Helical" evidence="8">
    <location>
        <begin position="142"/>
        <end position="162"/>
    </location>
</feature>
<comment type="subcellular location">
    <subcellularLocation>
        <location evidence="1">Cell membrane</location>
        <topology evidence="1">Multi-pass membrane protein</topology>
    </subcellularLocation>
</comment>
<dbReference type="Pfam" id="PF00005">
    <property type="entry name" value="ABC_tran"/>
    <property type="match status" value="1"/>
</dbReference>
<feature type="transmembrane region" description="Helical" evidence="8">
    <location>
        <begin position="21"/>
        <end position="47"/>
    </location>
</feature>
<evidence type="ECO:0000259" key="9">
    <source>
        <dbReference type="PROSITE" id="PS50893"/>
    </source>
</evidence>
<keyword evidence="6 8" id="KW-1133">Transmembrane helix</keyword>
<keyword evidence="4" id="KW-0547">Nucleotide-binding</keyword>
<evidence type="ECO:0000256" key="7">
    <source>
        <dbReference type="ARBA" id="ARBA00023136"/>
    </source>
</evidence>
<keyword evidence="7 8" id="KW-0472">Membrane</keyword>
<evidence type="ECO:0000256" key="6">
    <source>
        <dbReference type="ARBA" id="ARBA00022989"/>
    </source>
</evidence>
<dbReference type="GO" id="GO:0005524">
    <property type="term" value="F:ATP binding"/>
    <property type="evidence" value="ECO:0007669"/>
    <property type="project" value="UniProtKB-KW"/>
</dbReference>
<dbReference type="SMART" id="SM00382">
    <property type="entry name" value="AAA"/>
    <property type="match status" value="1"/>
</dbReference>
<dbReference type="SUPFAM" id="SSF90123">
    <property type="entry name" value="ABC transporter transmembrane region"/>
    <property type="match status" value="1"/>
</dbReference>
<feature type="transmembrane region" description="Helical" evidence="8">
    <location>
        <begin position="168"/>
        <end position="187"/>
    </location>
</feature>
<gene>
    <name evidence="10" type="ORF">GO986_19405</name>
</gene>
<evidence type="ECO:0000256" key="4">
    <source>
        <dbReference type="ARBA" id="ARBA00022741"/>
    </source>
</evidence>
<dbReference type="InterPro" id="IPR003593">
    <property type="entry name" value="AAA+_ATPase"/>
</dbReference>
<dbReference type="InterPro" id="IPR036640">
    <property type="entry name" value="ABC1_TM_sf"/>
</dbReference>
<comment type="caution">
    <text evidence="10">The sequence shown here is derived from an EMBL/GenBank/DDBJ whole genome shotgun (WGS) entry which is preliminary data.</text>
</comment>
<dbReference type="GO" id="GO:0005886">
    <property type="term" value="C:plasma membrane"/>
    <property type="evidence" value="ECO:0007669"/>
    <property type="project" value="UniProtKB-SubCell"/>
</dbReference>
<name>A0A7C9HTX2_9DEIO</name>
<keyword evidence="11" id="KW-1185">Reference proteome</keyword>
<dbReference type="AlphaFoldDB" id="A0A7C9HTX2"/>
<reference evidence="10 11" key="1">
    <citation type="submission" date="2019-12" db="EMBL/GenBank/DDBJ databases">
        <title>Deinococcus sp. HMF7620 Genome sequencing and assembly.</title>
        <authorList>
            <person name="Kang H."/>
            <person name="Kim H."/>
            <person name="Joh K."/>
        </authorList>
    </citation>
    <scope>NUCLEOTIDE SEQUENCE [LARGE SCALE GENOMIC DNA]</scope>
    <source>
        <strain evidence="10 11">HMF7620</strain>
    </source>
</reference>
<organism evidence="10 11">
    <name type="scientific">Deinococcus arboris</name>
    <dbReference type="NCBI Taxonomy" id="2682977"/>
    <lineage>
        <taxon>Bacteria</taxon>
        <taxon>Thermotogati</taxon>
        <taxon>Deinococcota</taxon>
        <taxon>Deinococci</taxon>
        <taxon>Deinococcales</taxon>
        <taxon>Deinococcaceae</taxon>
        <taxon>Deinococcus</taxon>
    </lineage>
</organism>
<keyword evidence="2" id="KW-0813">Transport</keyword>
<evidence type="ECO:0000256" key="1">
    <source>
        <dbReference type="ARBA" id="ARBA00004651"/>
    </source>
</evidence>
<feature type="transmembrane region" description="Helical" evidence="8">
    <location>
        <begin position="257"/>
        <end position="276"/>
    </location>
</feature>
<dbReference type="GO" id="GO:0016887">
    <property type="term" value="F:ATP hydrolysis activity"/>
    <property type="evidence" value="ECO:0007669"/>
    <property type="project" value="InterPro"/>
</dbReference>
<evidence type="ECO:0000256" key="8">
    <source>
        <dbReference type="SAM" id="Phobius"/>
    </source>
</evidence>
<protein>
    <submittedName>
        <fullName evidence="10">ATP-binding cassette domain-containing protein</fullName>
    </submittedName>
</protein>
<evidence type="ECO:0000313" key="11">
    <source>
        <dbReference type="Proteomes" id="UP000483286"/>
    </source>
</evidence>
<evidence type="ECO:0000256" key="5">
    <source>
        <dbReference type="ARBA" id="ARBA00022840"/>
    </source>
</evidence>
<keyword evidence="5 10" id="KW-0067">ATP-binding</keyword>
<evidence type="ECO:0000313" key="10">
    <source>
        <dbReference type="EMBL" id="MVN88912.1"/>
    </source>
</evidence>
<dbReference type="PROSITE" id="PS50893">
    <property type="entry name" value="ABC_TRANSPORTER_2"/>
    <property type="match status" value="1"/>
</dbReference>
<keyword evidence="3 8" id="KW-0812">Transmembrane</keyword>
<dbReference type="PROSITE" id="PS00211">
    <property type="entry name" value="ABC_TRANSPORTER_1"/>
    <property type="match status" value="1"/>
</dbReference>
<dbReference type="SUPFAM" id="SSF52540">
    <property type="entry name" value="P-loop containing nucleoside triphosphate hydrolases"/>
    <property type="match status" value="1"/>
</dbReference>
<feature type="domain" description="ABC transporter" evidence="9">
    <location>
        <begin position="347"/>
        <end position="549"/>
    </location>
</feature>